<dbReference type="EMBL" id="MGJN01000004">
    <property type="protein sequence ID" value="OGN07603.1"/>
    <property type="molecule type" value="Genomic_DNA"/>
</dbReference>
<evidence type="ECO:0000313" key="3">
    <source>
        <dbReference type="Proteomes" id="UP000176834"/>
    </source>
</evidence>
<feature type="transmembrane region" description="Helical" evidence="1">
    <location>
        <begin position="105"/>
        <end position="126"/>
    </location>
</feature>
<name>A0A1F8F3A1_9BACT</name>
<proteinExistence type="predicted"/>
<dbReference type="AlphaFoldDB" id="A0A1F8F3A1"/>
<gene>
    <name evidence="2" type="ORF">A3B86_00725</name>
</gene>
<comment type="caution">
    <text evidence="2">The sequence shown here is derived from an EMBL/GenBank/DDBJ whole genome shotgun (WGS) entry which is preliminary data.</text>
</comment>
<sequence>MPAFLYKNLLNFRSDFLPQGGHLTMVLFNATILYLLHPEQVDYWTAHPGFVGLILLFLFAFFPRVSMLFTIAFTFTWKGWLGWLFLPSFVVAYHAISIYGETNPILAGIACLWVLSKVIGFVLKILS</sequence>
<accession>A0A1F8F3A1</accession>
<feature type="transmembrane region" description="Helical" evidence="1">
    <location>
        <begin position="80"/>
        <end position="99"/>
    </location>
</feature>
<feature type="transmembrane region" description="Helical" evidence="1">
    <location>
        <begin position="49"/>
        <end position="73"/>
    </location>
</feature>
<evidence type="ECO:0000256" key="1">
    <source>
        <dbReference type="SAM" id="Phobius"/>
    </source>
</evidence>
<protein>
    <submittedName>
        <fullName evidence="2">Uncharacterized protein</fullName>
    </submittedName>
</protein>
<dbReference type="Proteomes" id="UP000176834">
    <property type="component" value="Unassembled WGS sequence"/>
</dbReference>
<reference evidence="2 3" key="1">
    <citation type="journal article" date="2016" name="Nat. Commun.">
        <title>Thousands of microbial genomes shed light on interconnected biogeochemical processes in an aquifer system.</title>
        <authorList>
            <person name="Anantharaman K."/>
            <person name="Brown C.T."/>
            <person name="Hug L.A."/>
            <person name="Sharon I."/>
            <person name="Castelle C.J."/>
            <person name="Probst A.J."/>
            <person name="Thomas B.C."/>
            <person name="Singh A."/>
            <person name="Wilkins M.J."/>
            <person name="Karaoz U."/>
            <person name="Brodie E.L."/>
            <person name="Williams K.H."/>
            <person name="Hubbard S.S."/>
            <person name="Banfield J.F."/>
        </authorList>
    </citation>
    <scope>NUCLEOTIDE SEQUENCE [LARGE SCALE GENOMIC DNA]</scope>
</reference>
<keyword evidence="1" id="KW-0812">Transmembrane</keyword>
<evidence type="ECO:0000313" key="2">
    <source>
        <dbReference type="EMBL" id="OGN07603.1"/>
    </source>
</evidence>
<organism evidence="2 3">
    <name type="scientific">Candidatus Yanofskybacteria bacterium RIFCSPHIGHO2_02_FULL_38_22b</name>
    <dbReference type="NCBI Taxonomy" id="1802673"/>
    <lineage>
        <taxon>Bacteria</taxon>
        <taxon>Candidatus Yanofskyibacteriota</taxon>
    </lineage>
</organism>
<keyword evidence="1" id="KW-1133">Transmembrane helix</keyword>
<keyword evidence="1" id="KW-0472">Membrane</keyword>